<evidence type="ECO:0000256" key="2">
    <source>
        <dbReference type="ARBA" id="ARBA00022771"/>
    </source>
</evidence>
<evidence type="ECO:0000313" key="5">
    <source>
        <dbReference type="EMBL" id="OEL34415.1"/>
    </source>
</evidence>
<dbReference type="OrthoDB" id="1711136at2759"/>
<evidence type="ECO:0000256" key="4">
    <source>
        <dbReference type="SAM" id="SignalP"/>
    </source>
</evidence>
<protein>
    <recommendedName>
        <fullName evidence="7">RING-type domain-containing protein</fullName>
    </recommendedName>
</protein>
<keyword evidence="3" id="KW-0862">Zinc</keyword>
<evidence type="ECO:0008006" key="7">
    <source>
        <dbReference type="Google" id="ProtNLM"/>
    </source>
</evidence>
<dbReference type="STRING" id="888268.A0A1E5WAN1"/>
<accession>A0A1E5WAN1</accession>
<evidence type="ECO:0000256" key="1">
    <source>
        <dbReference type="ARBA" id="ARBA00022723"/>
    </source>
</evidence>
<reference evidence="5 6" key="1">
    <citation type="submission" date="2016-09" db="EMBL/GenBank/DDBJ databases">
        <title>The draft genome of Dichanthelium oligosanthes: A C3 panicoid grass species.</title>
        <authorList>
            <person name="Studer A.J."/>
            <person name="Schnable J.C."/>
            <person name="Brutnell T.P."/>
        </authorList>
    </citation>
    <scope>NUCLEOTIDE SEQUENCE [LARGE SCALE GENOMIC DNA]</scope>
    <source>
        <strain evidence="6">cv. Kellogg 1175</strain>
        <tissue evidence="5">Leaf</tissue>
    </source>
</reference>
<dbReference type="PANTHER" id="PTHR42647">
    <property type="entry name" value="SBP (S-RIBONUCLEASE BINDING PROTEIN) FAMILY PROTEIN"/>
    <property type="match status" value="1"/>
</dbReference>
<proteinExistence type="predicted"/>
<dbReference type="AlphaFoldDB" id="A0A1E5WAN1"/>
<feature type="chain" id="PRO_5009188999" description="RING-type domain-containing protein" evidence="4">
    <location>
        <begin position="19"/>
        <end position="197"/>
    </location>
</feature>
<keyword evidence="4" id="KW-0732">Signal</keyword>
<gene>
    <name evidence="5" type="ORF">BAE44_0004566</name>
</gene>
<dbReference type="Proteomes" id="UP000095767">
    <property type="component" value="Unassembled WGS sequence"/>
</dbReference>
<keyword evidence="6" id="KW-1185">Reference proteome</keyword>
<keyword evidence="1" id="KW-0479">Metal-binding</keyword>
<dbReference type="Gene3D" id="3.30.40.10">
    <property type="entry name" value="Zinc/RING finger domain, C3HC4 (zinc finger)"/>
    <property type="match status" value="1"/>
</dbReference>
<dbReference type="GO" id="GO:0004842">
    <property type="term" value="F:ubiquitin-protein transferase activity"/>
    <property type="evidence" value="ECO:0007669"/>
    <property type="project" value="TreeGrafter"/>
</dbReference>
<dbReference type="PANTHER" id="PTHR42647:SF68">
    <property type="entry name" value="OS11G0542100 PROTEIN"/>
    <property type="match status" value="1"/>
</dbReference>
<organism evidence="5 6">
    <name type="scientific">Dichanthelium oligosanthes</name>
    <dbReference type="NCBI Taxonomy" id="888268"/>
    <lineage>
        <taxon>Eukaryota</taxon>
        <taxon>Viridiplantae</taxon>
        <taxon>Streptophyta</taxon>
        <taxon>Embryophyta</taxon>
        <taxon>Tracheophyta</taxon>
        <taxon>Spermatophyta</taxon>
        <taxon>Magnoliopsida</taxon>
        <taxon>Liliopsida</taxon>
        <taxon>Poales</taxon>
        <taxon>Poaceae</taxon>
        <taxon>PACMAD clade</taxon>
        <taxon>Panicoideae</taxon>
        <taxon>Panicodae</taxon>
        <taxon>Paniceae</taxon>
        <taxon>Dichantheliinae</taxon>
        <taxon>Dichanthelium</taxon>
    </lineage>
</organism>
<sequence>LLVFLLLAGEGSSQLAAGASSGDRDTLLALKTVASRARKRQCQALACVAARLLREKDAELDAARPRAADLEERLRQAAAEGQAWRGLACTNEAVAMGLRSALDTIFLRGAGTGAAPVVQQPAEEGFGKSGLALVAEAADDAESCCFVEAEDVGAGAGAATSSSLAANNSKWACRACGGGEASVLVLPCRHLCLCKAC</sequence>
<feature type="non-terminal residue" evidence="5">
    <location>
        <position position="197"/>
    </location>
</feature>
<feature type="signal peptide" evidence="4">
    <location>
        <begin position="1"/>
        <end position="18"/>
    </location>
</feature>
<dbReference type="EMBL" id="LWDX02015408">
    <property type="protein sequence ID" value="OEL34415.1"/>
    <property type="molecule type" value="Genomic_DNA"/>
</dbReference>
<feature type="non-terminal residue" evidence="5">
    <location>
        <position position="1"/>
    </location>
</feature>
<evidence type="ECO:0000313" key="6">
    <source>
        <dbReference type="Proteomes" id="UP000095767"/>
    </source>
</evidence>
<comment type="caution">
    <text evidence="5">The sequence shown here is derived from an EMBL/GenBank/DDBJ whole genome shotgun (WGS) entry which is preliminary data.</text>
</comment>
<dbReference type="GO" id="GO:0008270">
    <property type="term" value="F:zinc ion binding"/>
    <property type="evidence" value="ECO:0007669"/>
    <property type="project" value="UniProtKB-KW"/>
</dbReference>
<keyword evidence="2" id="KW-0863">Zinc-finger</keyword>
<evidence type="ECO:0000256" key="3">
    <source>
        <dbReference type="ARBA" id="ARBA00022833"/>
    </source>
</evidence>
<name>A0A1E5WAN1_9POAL</name>
<dbReference type="InterPro" id="IPR013083">
    <property type="entry name" value="Znf_RING/FYVE/PHD"/>
</dbReference>